<gene>
    <name evidence="2" type="ORF">HMPREF9420_1009</name>
</gene>
<dbReference type="Proteomes" id="UP000003874">
    <property type="component" value="Unassembled WGS sequence"/>
</dbReference>
<comment type="caution">
    <text evidence="2">The sequence shown here is derived from an EMBL/GenBank/DDBJ whole genome shotgun (WGS) entry which is preliminary data.</text>
</comment>
<dbReference type="AlphaFoldDB" id="E6MNE1"/>
<feature type="transmembrane region" description="Helical" evidence="1">
    <location>
        <begin position="16"/>
        <end position="36"/>
    </location>
</feature>
<dbReference type="EMBL" id="AEQO01000106">
    <property type="protein sequence ID" value="EFV04855.1"/>
    <property type="molecule type" value="Genomic_DNA"/>
</dbReference>
<name>E6MNE1_9BACT</name>
<keyword evidence="3" id="KW-1185">Reference proteome</keyword>
<protein>
    <submittedName>
        <fullName evidence="2">Uncharacterized protein</fullName>
    </submittedName>
</protein>
<evidence type="ECO:0000256" key="1">
    <source>
        <dbReference type="SAM" id="Phobius"/>
    </source>
</evidence>
<evidence type="ECO:0000313" key="2">
    <source>
        <dbReference type="EMBL" id="EFV04855.1"/>
    </source>
</evidence>
<keyword evidence="1" id="KW-0812">Transmembrane</keyword>
<keyword evidence="1" id="KW-0472">Membrane</keyword>
<accession>E6MNE1</accession>
<proteinExistence type="predicted"/>
<organism evidence="2 3">
    <name type="scientific">Segatella salivae DSM 15606</name>
    <dbReference type="NCBI Taxonomy" id="888832"/>
    <lineage>
        <taxon>Bacteria</taxon>
        <taxon>Pseudomonadati</taxon>
        <taxon>Bacteroidota</taxon>
        <taxon>Bacteroidia</taxon>
        <taxon>Bacteroidales</taxon>
        <taxon>Prevotellaceae</taxon>
        <taxon>Segatella</taxon>
    </lineage>
</organism>
<sequence>MVVDPDSGHFMSHGPHFIILSAAFHHMIAAILRHYLTHFT</sequence>
<dbReference type="STRING" id="888832.HMPREF9420_1009"/>
<evidence type="ECO:0000313" key="3">
    <source>
        <dbReference type="Proteomes" id="UP000003874"/>
    </source>
</evidence>
<dbReference type="HOGENOM" id="CLU_3294483_0_0_10"/>
<keyword evidence="1" id="KW-1133">Transmembrane helix</keyword>
<reference evidence="2 3" key="1">
    <citation type="submission" date="2010-12" db="EMBL/GenBank/DDBJ databases">
        <authorList>
            <person name="Muzny D."/>
            <person name="Qin X."/>
            <person name="Deng J."/>
            <person name="Jiang H."/>
            <person name="Liu Y."/>
            <person name="Qu J."/>
            <person name="Song X.-Z."/>
            <person name="Zhang L."/>
            <person name="Thornton R."/>
            <person name="Coyle M."/>
            <person name="Francisco L."/>
            <person name="Jackson L."/>
            <person name="Javaid M."/>
            <person name="Korchina V."/>
            <person name="Kovar C."/>
            <person name="Mata R."/>
            <person name="Mathew T."/>
            <person name="Ngo R."/>
            <person name="Nguyen L."/>
            <person name="Nguyen N."/>
            <person name="Okwuonu G."/>
            <person name="Ongeri F."/>
            <person name="Pham C."/>
            <person name="Simmons D."/>
            <person name="Wilczek-Boney K."/>
            <person name="Hale W."/>
            <person name="Jakkamsetti A."/>
            <person name="Pham P."/>
            <person name="Ruth R."/>
            <person name="San Lucas F."/>
            <person name="Warren J."/>
            <person name="Zhang J."/>
            <person name="Zhao Z."/>
            <person name="Zhou C."/>
            <person name="Zhu D."/>
            <person name="Lee S."/>
            <person name="Bess C."/>
            <person name="Blankenburg K."/>
            <person name="Forbes L."/>
            <person name="Fu Q."/>
            <person name="Gubbala S."/>
            <person name="Hirani K."/>
            <person name="Jayaseelan J.C."/>
            <person name="Lara F."/>
            <person name="Munidasa M."/>
            <person name="Palculict T."/>
            <person name="Patil S."/>
            <person name="Pu L.-L."/>
            <person name="Saada N."/>
            <person name="Tang L."/>
            <person name="Weissenberger G."/>
            <person name="Zhu Y."/>
            <person name="Hemphill L."/>
            <person name="Shang Y."/>
            <person name="Youmans B."/>
            <person name="Ayvaz T."/>
            <person name="Ross M."/>
            <person name="Santibanez J."/>
            <person name="Aqrawi P."/>
            <person name="Gross S."/>
            <person name="Joshi V."/>
            <person name="Fowler G."/>
            <person name="Nazareth L."/>
            <person name="Reid J."/>
            <person name="Worley K."/>
            <person name="Petrosino J."/>
            <person name="Highlander S."/>
            <person name="Gibbs R."/>
        </authorList>
    </citation>
    <scope>NUCLEOTIDE SEQUENCE [LARGE SCALE GENOMIC DNA]</scope>
    <source>
        <strain evidence="2 3">DSM 15606</strain>
    </source>
</reference>